<organism evidence="1 2">
    <name type="scientific">Plakobranchus ocellatus</name>
    <dbReference type="NCBI Taxonomy" id="259542"/>
    <lineage>
        <taxon>Eukaryota</taxon>
        <taxon>Metazoa</taxon>
        <taxon>Spiralia</taxon>
        <taxon>Lophotrochozoa</taxon>
        <taxon>Mollusca</taxon>
        <taxon>Gastropoda</taxon>
        <taxon>Heterobranchia</taxon>
        <taxon>Euthyneura</taxon>
        <taxon>Panpulmonata</taxon>
        <taxon>Sacoglossa</taxon>
        <taxon>Placobranchoidea</taxon>
        <taxon>Plakobranchidae</taxon>
        <taxon>Plakobranchus</taxon>
    </lineage>
</organism>
<proteinExistence type="predicted"/>
<sequence>MHCAAPSLNENAGLQKQFPVAKYLEKEKKKDPENNDDPDERWSFWKDLQPMLKQLNSLDASKFKHEVHGLLISYTERSQSNVPIFHSVHQASFSAIMATRLVINQALAKVHALPIAVL</sequence>
<comment type="caution">
    <text evidence="1">The sequence shown here is derived from an EMBL/GenBank/DDBJ whole genome shotgun (WGS) entry which is preliminary data.</text>
</comment>
<protein>
    <submittedName>
        <fullName evidence="1">Uncharacterized protein</fullName>
    </submittedName>
</protein>
<accession>A0AAV4AL69</accession>
<evidence type="ECO:0000313" key="1">
    <source>
        <dbReference type="EMBL" id="GFO06974.1"/>
    </source>
</evidence>
<keyword evidence="2" id="KW-1185">Reference proteome</keyword>
<dbReference type="EMBL" id="BLXT01003829">
    <property type="protein sequence ID" value="GFO06974.1"/>
    <property type="molecule type" value="Genomic_DNA"/>
</dbReference>
<gene>
    <name evidence="1" type="ORF">PoB_003347900</name>
</gene>
<evidence type="ECO:0000313" key="2">
    <source>
        <dbReference type="Proteomes" id="UP000735302"/>
    </source>
</evidence>
<dbReference type="Proteomes" id="UP000735302">
    <property type="component" value="Unassembled WGS sequence"/>
</dbReference>
<dbReference type="AlphaFoldDB" id="A0AAV4AL69"/>
<name>A0AAV4AL69_9GAST</name>
<reference evidence="1 2" key="1">
    <citation type="journal article" date="2021" name="Elife">
        <title>Chloroplast acquisition without the gene transfer in kleptoplastic sea slugs, Plakobranchus ocellatus.</title>
        <authorList>
            <person name="Maeda T."/>
            <person name="Takahashi S."/>
            <person name="Yoshida T."/>
            <person name="Shimamura S."/>
            <person name="Takaki Y."/>
            <person name="Nagai Y."/>
            <person name="Toyoda A."/>
            <person name="Suzuki Y."/>
            <person name="Arimoto A."/>
            <person name="Ishii H."/>
            <person name="Satoh N."/>
            <person name="Nishiyama T."/>
            <person name="Hasebe M."/>
            <person name="Maruyama T."/>
            <person name="Minagawa J."/>
            <person name="Obokata J."/>
            <person name="Shigenobu S."/>
        </authorList>
    </citation>
    <scope>NUCLEOTIDE SEQUENCE [LARGE SCALE GENOMIC DNA]</scope>
</reference>